<proteinExistence type="predicted"/>
<sequence length="193" mass="20460">MSLIDEYIEEGERFLSGEEEGSAKALVKLFCGAIADDVPTYKHGLALYRATVNGMPAYTDGDARRDVEVLVAKMRALRDRREHELEVAKLNAAARGATVILSDVGNSRSEASAVVSVTISQVSEAVDAEPGLTDAQKSELQELLAQAKGAAARGDRGLFSRIGSKLMEGVEKATPGLIVKVLEFLLGLATGGL</sequence>
<dbReference type="EMBL" id="JADCJZ010000001">
    <property type="protein sequence ID" value="MBE5023971.1"/>
    <property type="molecule type" value="Genomic_DNA"/>
</dbReference>
<evidence type="ECO:0000313" key="2">
    <source>
        <dbReference type="Proteomes" id="UP001194273"/>
    </source>
</evidence>
<reference evidence="1 2" key="1">
    <citation type="submission" date="2020-10" db="EMBL/GenBank/DDBJ databases">
        <title>ChiBAC.</title>
        <authorList>
            <person name="Zenner C."/>
            <person name="Hitch T.C.A."/>
            <person name="Clavel T."/>
        </authorList>
    </citation>
    <scope>NUCLEOTIDE SEQUENCE [LARGE SCALE GENOMIC DNA]</scope>
    <source>
        <strain evidence="1 2">DSM 107455</strain>
    </source>
</reference>
<name>A0ABR9QSD0_9ACTN</name>
<keyword evidence="2" id="KW-1185">Reference proteome</keyword>
<gene>
    <name evidence="1" type="ORF">INF26_03785</name>
</gene>
<evidence type="ECO:0000313" key="1">
    <source>
        <dbReference type="EMBL" id="MBE5023971.1"/>
    </source>
</evidence>
<organism evidence="1 2">
    <name type="scientific">Thermophilibacter gallinarum</name>
    <dbReference type="NCBI Taxonomy" id="2779357"/>
    <lineage>
        <taxon>Bacteria</taxon>
        <taxon>Bacillati</taxon>
        <taxon>Actinomycetota</taxon>
        <taxon>Coriobacteriia</taxon>
        <taxon>Coriobacteriales</taxon>
        <taxon>Atopobiaceae</taxon>
        <taxon>Thermophilibacter</taxon>
    </lineage>
</organism>
<comment type="caution">
    <text evidence="1">The sequence shown here is derived from an EMBL/GenBank/DDBJ whole genome shotgun (WGS) entry which is preliminary data.</text>
</comment>
<dbReference type="RefSeq" id="WP_087226587.1">
    <property type="nucleotide sequence ID" value="NZ_JADCJZ010000001.1"/>
</dbReference>
<protein>
    <submittedName>
        <fullName evidence="1">Uncharacterized protein</fullName>
    </submittedName>
</protein>
<dbReference type="Proteomes" id="UP001194273">
    <property type="component" value="Unassembled WGS sequence"/>
</dbReference>
<accession>A0ABR9QSD0</accession>